<evidence type="ECO:0000313" key="2">
    <source>
        <dbReference type="EnsemblPlants" id="AES94963"/>
    </source>
</evidence>
<dbReference type="EMBL" id="CM001221">
    <property type="protein sequence ID" value="AES94963.1"/>
    <property type="molecule type" value="Genomic_DNA"/>
</dbReference>
<reference evidence="1 3" key="1">
    <citation type="journal article" date="2011" name="Nature">
        <title>The Medicago genome provides insight into the evolution of rhizobial symbioses.</title>
        <authorList>
            <person name="Young N.D."/>
            <person name="Debelle F."/>
            <person name="Oldroyd G.E."/>
            <person name="Geurts R."/>
            <person name="Cannon S.B."/>
            <person name="Udvardi M.K."/>
            <person name="Benedito V.A."/>
            <person name="Mayer K.F."/>
            <person name="Gouzy J."/>
            <person name="Schoof H."/>
            <person name="Van de Peer Y."/>
            <person name="Proost S."/>
            <person name="Cook D.R."/>
            <person name="Meyers B.C."/>
            <person name="Spannagl M."/>
            <person name="Cheung F."/>
            <person name="De Mita S."/>
            <person name="Krishnakumar V."/>
            <person name="Gundlach H."/>
            <person name="Zhou S."/>
            <person name="Mudge J."/>
            <person name="Bharti A.K."/>
            <person name="Murray J.D."/>
            <person name="Naoumkina M.A."/>
            <person name="Rosen B."/>
            <person name="Silverstein K.A."/>
            <person name="Tang H."/>
            <person name="Rombauts S."/>
            <person name="Zhao P.X."/>
            <person name="Zhou P."/>
            <person name="Barbe V."/>
            <person name="Bardou P."/>
            <person name="Bechner M."/>
            <person name="Bellec A."/>
            <person name="Berger A."/>
            <person name="Berges H."/>
            <person name="Bidwell S."/>
            <person name="Bisseling T."/>
            <person name="Choisne N."/>
            <person name="Couloux A."/>
            <person name="Denny R."/>
            <person name="Deshpande S."/>
            <person name="Dai X."/>
            <person name="Doyle J.J."/>
            <person name="Dudez A.M."/>
            <person name="Farmer A.D."/>
            <person name="Fouteau S."/>
            <person name="Franken C."/>
            <person name="Gibelin C."/>
            <person name="Gish J."/>
            <person name="Goldstein S."/>
            <person name="Gonzalez A.J."/>
            <person name="Green P.J."/>
            <person name="Hallab A."/>
            <person name="Hartog M."/>
            <person name="Hua A."/>
            <person name="Humphray S.J."/>
            <person name="Jeong D.H."/>
            <person name="Jing Y."/>
            <person name="Jocker A."/>
            <person name="Kenton S.M."/>
            <person name="Kim D.J."/>
            <person name="Klee K."/>
            <person name="Lai H."/>
            <person name="Lang C."/>
            <person name="Lin S."/>
            <person name="Macmil S.L."/>
            <person name="Magdelenat G."/>
            <person name="Matthews L."/>
            <person name="McCorrison J."/>
            <person name="Monaghan E.L."/>
            <person name="Mun J.H."/>
            <person name="Najar F.Z."/>
            <person name="Nicholson C."/>
            <person name="Noirot C."/>
            <person name="O'Bleness M."/>
            <person name="Paule C.R."/>
            <person name="Poulain J."/>
            <person name="Prion F."/>
            <person name="Qin B."/>
            <person name="Qu C."/>
            <person name="Retzel E.F."/>
            <person name="Riddle C."/>
            <person name="Sallet E."/>
            <person name="Samain S."/>
            <person name="Samson N."/>
            <person name="Sanders I."/>
            <person name="Saurat O."/>
            <person name="Scarpelli C."/>
            <person name="Schiex T."/>
            <person name="Segurens B."/>
            <person name="Severin A.J."/>
            <person name="Sherrier D.J."/>
            <person name="Shi R."/>
            <person name="Sims S."/>
            <person name="Singer S.R."/>
            <person name="Sinharoy S."/>
            <person name="Sterck L."/>
            <person name="Viollet A."/>
            <person name="Wang B.B."/>
            <person name="Wang K."/>
            <person name="Wang M."/>
            <person name="Wang X."/>
            <person name="Warfsmann J."/>
            <person name="Weissenbach J."/>
            <person name="White D.D."/>
            <person name="White J.D."/>
            <person name="Wiley G.B."/>
            <person name="Wincker P."/>
            <person name="Xing Y."/>
            <person name="Yang L."/>
            <person name="Yao Z."/>
            <person name="Ying F."/>
            <person name="Zhai J."/>
            <person name="Zhou L."/>
            <person name="Zuber A."/>
            <person name="Denarie J."/>
            <person name="Dixon R.A."/>
            <person name="May G.D."/>
            <person name="Schwartz D.C."/>
            <person name="Rogers J."/>
            <person name="Quetier F."/>
            <person name="Town C.D."/>
            <person name="Roe B.A."/>
        </authorList>
    </citation>
    <scope>NUCLEOTIDE SEQUENCE [LARGE SCALE GENOMIC DNA]</scope>
    <source>
        <strain evidence="1">A17</strain>
        <strain evidence="2 3">cv. Jemalong A17</strain>
    </source>
</reference>
<dbReference type="Proteomes" id="UP000002051">
    <property type="component" value="Chromosome 5"/>
</dbReference>
<organism evidence="1 3">
    <name type="scientific">Medicago truncatula</name>
    <name type="common">Barrel medic</name>
    <name type="synonym">Medicago tribuloides</name>
    <dbReference type="NCBI Taxonomy" id="3880"/>
    <lineage>
        <taxon>Eukaryota</taxon>
        <taxon>Viridiplantae</taxon>
        <taxon>Streptophyta</taxon>
        <taxon>Embryophyta</taxon>
        <taxon>Tracheophyta</taxon>
        <taxon>Spermatophyta</taxon>
        <taxon>Magnoliopsida</taxon>
        <taxon>eudicotyledons</taxon>
        <taxon>Gunneridae</taxon>
        <taxon>Pentapetalae</taxon>
        <taxon>rosids</taxon>
        <taxon>fabids</taxon>
        <taxon>Fabales</taxon>
        <taxon>Fabaceae</taxon>
        <taxon>Papilionoideae</taxon>
        <taxon>50 kb inversion clade</taxon>
        <taxon>NPAAA clade</taxon>
        <taxon>Hologalegina</taxon>
        <taxon>IRL clade</taxon>
        <taxon>Trifolieae</taxon>
        <taxon>Medicago</taxon>
    </lineage>
</organism>
<evidence type="ECO:0000313" key="3">
    <source>
        <dbReference type="Proteomes" id="UP000002051"/>
    </source>
</evidence>
<evidence type="ECO:0000313" key="1">
    <source>
        <dbReference type="EMBL" id="AES94963.1"/>
    </source>
</evidence>
<sequence>MDLKCEDHFKYRGPKKVSVVWSVGDGDIFKRVLLTGASEARIMEFKSKKILRLSVAIERRSVSDNGEKKSLVKRRWEKKMMYIFEGNYVY</sequence>
<name>G7KDL2_MEDTR</name>
<protein>
    <submittedName>
        <fullName evidence="1 2">Uncharacterized protein</fullName>
    </submittedName>
</protein>
<gene>
    <name evidence="1" type="ordered locus">MTR_5g020240</name>
</gene>
<dbReference type="AlphaFoldDB" id="G7KDL2"/>
<reference evidence="1 3" key="2">
    <citation type="journal article" date="2014" name="BMC Genomics">
        <title>An improved genome release (version Mt4.0) for the model legume Medicago truncatula.</title>
        <authorList>
            <person name="Tang H."/>
            <person name="Krishnakumar V."/>
            <person name="Bidwell S."/>
            <person name="Rosen B."/>
            <person name="Chan A."/>
            <person name="Zhou S."/>
            <person name="Gentzbittel L."/>
            <person name="Childs K.L."/>
            <person name="Yandell M."/>
            <person name="Gundlach H."/>
            <person name="Mayer K.F."/>
            <person name="Schwartz D.C."/>
            <person name="Town C.D."/>
        </authorList>
    </citation>
    <scope>GENOME REANNOTATION</scope>
    <source>
        <strain evidence="2 3">cv. Jemalong A17</strain>
    </source>
</reference>
<reference evidence="2" key="3">
    <citation type="submission" date="2015-04" db="UniProtKB">
        <authorList>
            <consortium name="EnsemblPlants"/>
        </authorList>
    </citation>
    <scope>IDENTIFICATION</scope>
    <source>
        <strain evidence="2">cv. Jemalong A17</strain>
    </source>
</reference>
<accession>G7KDL2</accession>
<proteinExistence type="predicted"/>
<dbReference type="EnsemblPlants" id="AES94963">
    <property type="protein sequence ID" value="AES94963"/>
    <property type="gene ID" value="MTR_5g020240"/>
</dbReference>
<dbReference type="PaxDb" id="3880-AES94963"/>
<keyword evidence="3" id="KW-1185">Reference proteome</keyword>
<dbReference type="HOGENOM" id="CLU_2444200_0_0_1"/>